<keyword evidence="3" id="KW-1185">Reference proteome</keyword>
<reference evidence="2 3" key="1">
    <citation type="submission" date="2016-06" db="EMBL/GenBank/DDBJ databases">
        <authorList>
            <person name="Kjaerup R.B."/>
            <person name="Dalgaard T.S."/>
            <person name="Juul-Madsen H.R."/>
        </authorList>
    </citation>
    <scope>NUCLEOTIDE SEQUENCE [LARGE SCALE GENOMIC DNA]</scope>
</reference>
<proteinExistence type="predicted"/>
<accession>A0A1X7RZE8</accession>
<gene>
    <name evidence="2" type="ORF">ZT3D7_G7955</name>
</gene>
<protein>
    <submittedName>
        <fullName evidence="2">Uncharacterized protein</fullName>
    </submittedName>
</protein>
<evidence type="ECO:0000256" key="1">
    <source>
        <dbReference type="SAM" id="MobiDB-lite"/>
    </source>
</evidence>
<evidence type="ECO:0000313" key="2">
    <source>
        <dbReference type="EMBL" id="SMQ52802.1"/>
    </source>
</evidence>
<organism evidence="2 3">
    <name type="scientific">Zymoseptoria tritici (strain ST99CH_3D7)</name>
    <dbReference type="NCBI Taxonomy" id="1276538"/>
    <lineage>
        <taxon>Eukaryota</taxon>
        <taxon>Fungi</taxon>
        <taxon>Dikarya</taxon>
        <taxon>Ascomycota</taxon>
        <taxon>Pezizomycotina</taxon>
        <taxon>Dothideomycetes</taxon>
        <taxon>Dothideomycetidae</taxon>
        <taxon>Mycosphaerellales</taxon>
        <taxon>Mycosphaerellaceae</taxon>
        <taxon>Zymoseptoria</taxon>
    </lineage>
</organism>
<name>A0A1X7RZE8_ZYMT9</name>
<feature type="region of interest" description="Disordered" evidence="1">
    <location>
        <begin position="1"/>
        <end position="29"/>
    </location>
</feature>
<dbReference type="AlphaFoldDB" id="A0A1X7RZE8"/>
<sequence>MSNFSSLSNFVSRQDPPTTNRWFGSRPSTTSDAAARAGVEFVESLVVMKDIPDDFQAWYRVNPECLLVKRSTLQSQVNYYVGMTSDGLRSTTSMSLGIDREELSDENCVLADSVVGPAELMAWIVEIRMWRFRWWSTAKEKTWTSGVMPDERGSGRRAAALYKAQVRGRHPVDDIHIPGPDAFLLIDQLVDFPQLPADFQSWYDSSPDYQKIPRGQLQFRGEVYNFDAYYGMDEEGVPMAEEIEIEPMTAANQVLYHQDTPAAILFRQVRWFRTLAPRAKEMERRTLAYRRYRQGNERDGYESYATVKARLESML</sequence>
<dbReference type="Proteomes" id="UP000215127">
    <property type="component" value="Chromosome 7"/>
</dbReference>
<dbReference type="EMBL" id="LT853698">
    <property type="protein sequence ID" value="SMQ52802.1"/>
    <property type="molecule type" value="Genomic_DNA"/>
</dbReference>
<evidence type="ECO:0000313" key="3">
    <source>
        <dbReference type="Proteomes" id="UP000215127"/>
    </source>
</evidence>